<evidence type="ECO:0000256" key="1">
    <source>
        <dbReference type="ARBA" id="ARBA00004239"/>
    </source>
</evidence>
<evidence type="ECO:0000256" key="2">
    <source>
        <dbReference type="ARBA" id="ARBA00004240"/>
    </source>
</evidence>
<dbReference type="SMART" id="SM00636">
    <property type="entry name" value="Glyco_18"/>
    <property type="match status" value="1"/>
</dbReference>
<evidence type="ECO:0000256" key="9">
    <source>
        <dbReference type="ARBA" id="ARBA00022529"/>
    </source>
</evidence>
<dbReference type="CDD" id="cd02872">
    <property type="entry name" value="GH18_chitolectin_chitotriosidase"/>
    <property type="match status" value="1"/>
</dbReference>
<feature type="domain" description="GH18" evidence="15">
    <location>
        <begin position="74"/>
        <end position="433"/>
    </location>
</feature>
<evidence type="ECO:0000256" key="14">
    <source>
        <dbReference type="ARBA" id="ARBA00023198"/>
    </source>
</evidence>
<comment type="similarity">
    <text evidence="4">Belongs to the glycosyl hydrolase 18 family.</text>
</comment>
<reference evidence="17" key="1">
    <citation type="submission" date="2018-12" db="EMBL/GenBank/DDBJ databases">
        <authorList>
            <person name="Yazar S."/>
        </authorList>
    </citation>
    <scope>NUCLEOTIDE SEQUENCE [LARGE SCALE GENOMIC DNA]</scope>
</reference>
<dbReference type="GO" id="GO:0032757">
    <property type="term" value="P:positive regulation of interleukin-8 production"/>
    <property type="evidence" value="ECO:0007669"/>
    <property type="project" value="Ensembl"/>
</dbReference>
<evidence type="ECO:0000256" key="11">
    <source>
        <dbReference type="ARBA" id="ARBA00022824"/>
    </source>
</evidence>
<dbReference type="Gene3D" id="3.20.20.80">
    <property type="entry name" value="Glycosidases"/>
    <property type="match status" value="1"/>
</dbReference>
<dbReference type="GeneTree" id="ENSGT00940000161815"/>
<dbReference type="GO" id="GO:0005783">
    <property type="term" value="C:endoplasmic reticulum"/>
    <property type="evidence" value="ECO:0007669"/>
    <property type="project" value="UniProtKB-SubCell"/>
</dbReference>
<dbReference type="InterPro" id="IPR029070">
    <property type="entry name" value="Chitinase_insertion_sf"/>
</dbReference>
<dbReference type="PANTHER" id="PTHR11177:SF202">
    <property type="entry name" value="CHITINASE-3-LIKE PROTEIN 1"/>
    <property type="match status" value="1"/>
</dbReference>
<dbReference type="GO" id="GO:0006915">
    <property type="term" value="P:apoptotic process"/>
    <property type="evidence" value="ECO:0007669"/>
    <property type="project" value="UniProtKB-KW"/>
</dbReference>
<keyword evidence="8" id="KW-0964">Secreted</keyword>
<keyword evidence="14" id="KW-0395">Inflammatory response</keyword>
<name>A0A4X2L7K3_VOMUR</name>
<dbReference type="AlphaFoldDB" id="A0A4X2L7K3"/>
<evidence type="ECO:0000256" key="6">
    <source>
        <dbReference type="ARBA" id="ARBA00017545"/>
    </source>
</evidence>
<dbReference type="GO" id="GO:0006954">
    <property type="term" value="P:inflammatory response"/>
    <property type="evidence" value="ECO:0007669"/>
    <property type="project" value="UniProtKB-KW"/>
</dbReference>
<dbReference type="GO" id="GO:0034612">
    <property type="term" value="P:response to tumor necrosis factor"/>
    <property type="evidence" value="ECO:0007669"/>
    <property type="project" value="Ensembl"/>
</dbReference>
<dbReference type="GO" id="GO:0030324">
    <property type="term" value="P:lung development"/>
    <property type="evidence" value="ECO:0007669"/>
    <property type="project" value="Ensembl"/>
</dbReference>
<evidence type="ECO:0000259" key="15">
    <source>
        <dbReference type="PROSITE" id="PS51910"/>
    </source>
</evidence>
<reference evidence="16" key="3">
    <citation type="submission" date="2025-09" db="UniProtKB">
        <authorList>
            <consortium name="Ensembl"/>
        </authorList>
    </citation>
    <scope>IDENTIFICATION</scope>
</reference>
<dbReference type="FunFam" id="3.10.50.10:FF:000001">
    <property type="entry name" value="Chitinase 3-like 1"/>
    <property type="match status" value="1"/>
</dbReference>
<dbReference type="SUPFAM" id="SSF54556">
    <property type="entry name" value="Chitinase insertion domain"/>
    <property type="match status" value="1"/>
</dbReference>
<evidence type="ECO:0000313" key="16">
    <source>
        <dbReference type="Ensembl" id="ENSVURP00010017670.1"/>
    </source>
</evidence>
<dbReference type="FunFam" id="3.20.20.80:FF:000047">
    <property type="entry name" value="Chitinase-3-like protein 1"/>
    <property type="match status" value="1"/>
</dbReference>
<comment type="subunit">
    <text evidence="5">Monomer.</text>
</comment>
<dbReference type="GO" id="GO:0070374">
    <property type="term" value="P:positive regulation of ERK1 and ERK2 cascade"/>
    <property type="evidence" value="ECO:0007669"/>
    <property type="project" value="Ensembl"/>
</dbReference>
<evidence type="ECO:0000256" key="13">
    <source>
        <dbReference type="ARBA" id="ARBA00023180"/>
    </source>
</evidence>
<keyword evidence="12" id="KW-1015">Disulfide bond</keyword>
<evidence type="ECO:0000256" key="3">
    <source>
        <dbReference type="ARBA" id="ARBA00004496"/>
    </source>
</evidence>
<dbReference type="GO" id="GO:0009612">
    <property type="term" value="P:response to mechanical stimulus"/>
    <property type="evidence" value="ECO:0007669"/>
    <property type="project" value="Ensembl"/>
</dbReference>
<proteinExistence type="inferred from homology"/>
<keyword evidence="13" id="KW-0325">Glycoprotein</keyword>
<dbReference type="Ensembl" id="ENSVURT00010020057.1">
    <property type="protein sequence ID" value="ENSVURP00010017670.1"/>
    <property type="gene ID" value="ENSVURG00010013457.1"/>
</dbReference>
<evidence type="ECO:0000256" key="12">
    <source>
        <dbReference type="ARBA" id="ARBA00023157"/>
    </source>
</evidence>
<dbReference type="GO" id="GO:0045766">
    <property type="term" value="P:positive regulation of angiogenesis"/>
    <property type="evidence" value="ECO:0007669"/>
    <property type="project" value="Ensembl"/>
</dbReference>
<comment type="subcellular location">
    <subcellularLocation>
        <location evidence="3">Cytoplasm</location>
    </subcellularLocation>
    <subcellularLocation>
        <location evidence="2">Endoplasmic reticulum</location>
    </subcellularLocation>
    <subcellularLocation>
        <location evidence="1">Secreted</location>
        <location evidence="1">Extracellular space</location>
    </subcellularLocation>
</comment>
<dbReference type="GO" id="GO:0006032">
    <property type="term" value="P:chitin catabolic process"/>
    <property type="evidence" value="ECO:0007669"/>
    <property type="project" value="TreeGrafter"/>
</dbReference>
<dbReference type="Pfam" id="PF00704">
    <property type="entry name" value="Glyco_hydro_18"/>
    <property type="match status" value="1"/>
</dbReference>
<dbReference type="PROSITE" id="PS51910">
    <property type="entry name" value="GH18_2"/>
    <property type="match status" value="1"/>
</dbReference>
<evidence type="ECO:0000256" key="4">
    <source>
        <dbReference type="ARBA" id="ARBA00009336"/>
    </source>
</evidence>
<dbReference type="GO" id="GO:0070555">
    <property type="term" value="P:response to interleukin-1"/>
    <property type="evidence" value="ECO:0007669"/>
    <property type="project" value="Ensembl"/>
</dbReference>
<sequence>MPPRLGWHLPEDGSYNFPTNFPRLGTVSLPPSRYAPIHTQRSWKCSSHRVFRIMTHWPRPMHLFSSPLFLGCAYKLVCYYTSWSQYRDGDASCLPDDIDANLCTHIIYSFANISNNQIDTWEWNDVTLYETLNELKQRNTKLKTLLSVGGWRGLGSRFSDMASQTENRRTFINSVTTFLRTHNFDGLDLAWLYPGRRDKKSYTSLLQEMKTEFSEEARRTRKERLLLSVALPAGRVKLNEGYDIRKISEYVDFISLMTYNFHGAWEKTTGHHSPLYRGKKDDSYSNVRYAVNYMLLKGAPARKLIMGIPTFANSFTLAFYQHSEVGAPILGSGTAGLYTKEPGILAYYEVCEFLPGATAKRILEQKVPYATKGNQWVGYEDQESVKTKVQFLKTMNLAGAMVWALDLDDFQGTFCNQKPFPLTVAIKDALFST</sequence>
<keyword evidence="17" id="KW-1185">Reference proteome</keyword>
<dbReference type="PANTHER" id="PTHR11177">
    <property type="entry name" value="CHITINASE"/>
    <property type="match status" value="1"/>
</dbReference>
<keyword evidence="11" id="KW-0256">Endoplasmic reticulum</keyword>
<dbReference type="Gene3D" id="3.10.50.10">
    <property type="match status" value="1"/>
</dbReference>
<organism evidence="16 17">
    <name type="scientific">Vombatus ursinus</name>
    <name type="common">Common wombat</name>
    <dbReference type="NCBI Taxonomy" id="29139"/>
    <lineage>
        <taxon>Eukaryota</taxon>
        <taxon>Metazoa</taxon>
        <taxon>Chordata</taxon>
        <taxon>Craniata</taxon>
        <taxon>Vertebrata</taxon>
        <taxon>Euteleostomi</taxon>
        <taxon>Mammalia</taxon>
        <taxon>Metatheria</taxon>
        <taxon>Diprotodontia</taxon>
        <taxon>Vombatidae</taxon>
        <taxon>Vombatus</taxon>
    </lineage>
</organism>
<dbReference type="SUPFAM" id="SSF51445">
    <property type="entry name" value="(Trans)glycosidases"/>
    <property type="match status" value="1"/>
</dbReference>
<dbReference type="STRING" id="29139.ENSVURP00010017670"/>
<evidence type="ECO:0000256" key="7">
    <source>
        <dbReference type="ARBA" id="ARBA00022490"/>
    </source>
</evidence>
<keyword evidence="9" id="KW-0929">Antimicrobial</keyword>
<dbReference type="InterPro" id="IPR011583">
    <property type="entry name" value="Chitinase_II/V-like_cat"/>
</dbReference>
<dbReference type="InterPro" id="IPR001223">
    <property type="entry name" value="Glyco_hydro18_cat"/>
</dbReference>
<dbReference type="GO" id="GO:0005615">
    <property type="term" value="C:extracellular space"/>
    <property type="evidence" value="ECO:0007669"/>
    <property type="project" value="Ensembl"/>
</dbReference>
<dbReference type="InterPro" id="IPR050314">
    <property type="entry name" value="Glycosyl_Hydrlase_18"/>
</dbReference>
<gene>
    <name evidence="16" type="primary">CHI3L1</name>
</gene>
<reference evidence="16" key="2">
    <citation type="submission" date="2025-08" db="UniProtKB">
        <authorList>
            <consortium name="Ensembl"/>
        </authorList>
    </citation>
    <scope>IDENTIFICATION</scope>
</reference>
<evidence type="ECO:0000256" key="5">
    <source>
        <dbReference type="ARBA" id="ARBA00011245"/>
    </source>
</evidence>
<dbReference type="GO" id="GO:0070741">
    <property type="term" value="P:response to interleukin-6"/>
    <property type="evidence" value="ECO:0007669"/>
    <property type="project" value="Ensembl"/>
</dbReference>
<accession>A0A4X2L7K3</accession>
<dbReference type="GO" id="GO:0005975">
    <property type="term" value="P:carbohydrate metabolic process"/>
    <property type="evidence" value="ECO:0007669"/>
    <property type="project" value="InterPro"/>
</dbReference>
<evidence type="ECO:0000256" key="8">
    <source>
        <dbReference type="ARBA" id="ARBA00022525"/>
    </source>
</evidence>
<dbReference type="GO" id="GO:0051897">
    <property type="term" value="P:positive regulation of phosphatidylinositol 3-kinase/protein kinase B signal transduction"/>
    <property type="evidence" value="ECO:0007669"/>
    <property type="project" value="Ensembl"/>
</dbReference>
<protein>
    <recommendedName>
        <fullName evidence="6">Chitinase-3-like protein 1</fullName>
    </recommendedName>
</protein>
<dbReference type="Proteomes" id="UP000314987">
    <property type="component" value="Unassembled WGS sequence"/>
</dbReference>
<dbReference type="InterPro" id="IPR017853">
    <property type="entry name" value="GH"/>
</dbReference>
<keyword evidence="7" id="KW-0963">Cytoplasm</keyword>
<evidence type="ECO:0000256" key="10">
    <source>
        <dbReference type="ARBA" id="ARBA00022703"/>
    </source>
</evidence>
<evidence type="ECO:0000313" key="17">
    <source>
        <dbReference type="Proteomes" id="UP000314987"/>
    </source>
</evidence>
<dbReference type="GO" id="GO:0008061">
    <property type="term" value="F:chitin binding"/>
    <property type="evidence" value="ECO:0007669"/>
    <property type="project" value="Ensembl"/>
</dbReference>
<keyword evidence="10" id="KW-0053">Apoptosis</keyword>